<sequence>MERPMTDPAEPAWPQFSQGRPVAGTGWKQPPGQPGAAVPRPDDPTVVDASLIPAPDPTPVAAEPAASKLCLQCGGEVDTDGYCTQCGAKAPTEREHFEESPAAWVGAVCDRGVKHARNEDALATDADEAMGSRAVLVVCDGVTTSTDSDVAALAAARAARDVLVEGRPEDMGTPASRSAAVSGLFARAAAVANDAVAHHTAAGEKNPAACTFVAALVLDNVVYAGNVGDSRAYWLPDSGDGAILTRDDSMAEDSIASGVPRKQAETAADAHTITRWLGVDAADVVPQVASMHVPGPGWVLVCSDGLWNYASEPSEIGKVVSDAVGTANSWREKSRQAIAQPPATESTVSTPVEIARAMVNWAIAQGGHDNISACLARVGDKPVPAAPVVVDGEIATSKIMPSGASQTDQPSASANGVREPVAATTAYDPITHEPVPATTPLEG</sequence>
<name>A0A4Q9KP31_PROTD</name>
<dbReference type="EMBL" id="SDMR01000001">
    <property type="protein sequence ID" value="TBT96338.1"/>
    <property type="molecule type" value="Genomic_DNA"/>
</dbReference>
<proteinExistence type="predicted"/>
<gene>
    <name evidence="3" type="ORF">ET996_01360</name>
</gene>
<dbReference type="Proteomes" id="UP000291933">
    <property type="component" value="Unassembled WGS sequence"/>
</dbReference>
<organism evidence="3 4">
    <name type="scientific">Propioniciclava tarda</name>
    <dbReference type="NCBI Taxonomy" id="433330"/>
    <lineage>
        <taxon>Bacteria</taxon>
        <taxon>Bacillati</taxon>
        <taxon>Actinomycetota</taxon>
        <taxon>Actinomycetes</taxon>
        <taxon>Propionibacteriales</taxon>
        <taxon>Propionibacteriaceae</taxon>
        <taxon>Propioniciclava</taxon>
    </lineage>
</organism>
<accession>A0A4Q9KP31</accession>
<dbReference type="SMART" id="SM00332">
    <property type="entry name" value="PP2Cc"/>
    <property type="match status" value="1"/>
</dbReference>
<keyword evidence="4" id="KW-1185">Reference proteome</keyword>
<evidence type="ECO:0000256" key="1">
    <source>
        <dbReference type="SAM" id="MobiDB-lite"/>
    </source>
</evidence>
<dbReference type="OrthoDB" id="9801841at2"/>
<dbReference type="Gene3D" id="3.60.40.10">
    <property type="entry name" value="PPM-type phosphatase domain"/>
    <property type="match status" value="1"/>
</dbReference>
<dbReference type="AlphaFoldDB" id="A0A4Q9KP31"/>
<feature type="region of interest" description="Disordered" evidence="1">
    <location>
        <begin position="1"/>
        <end position="45"/>
    </location>
</feature>
<evidence type="ECO:0000259" key="2">
    <source>
        <dbReference type="PROSITE" id="PS51746"/>
    </source>
</evidence>
<dbReference type="SUPFAM" id="SSF81606">
    <property type="entry name" value="PP2C-like"/>
    <property type="match status" value="1"/>
</dbReference>
<dbReference type="Pfam" id="PF13672">
    <property type="entry name" value="PP2C_2"/>
    <property type="match status" value="1"/>
</dbReference>
<feature type="domain" description="PPM-type phosphatase" evidence="2">
    <location>
        <begin position="104"/>
        <end position="378"/>
    </location>
</feature>
<feature type="region of interest" description="Disordered" evidence="1">
    <location>
        <begin position="399"/>
        <end position="443"/>
    </location>
</feature>
<dbReference type="InterPro" id="IPR036457">
    <property type="entry name" value="PPM-type-like_dom_sf"/>
</dbReference>
<dbReference type="InterPro" id="IPR001932">
    <property type="entry name" value="PPM-type_phosphatase-like_dom"/>
</dbReference>
<dbReference type="PROSITE" id="PS51746">
    <property type="entry name" value="PPM_2"/>
    <property type="match status" value="1"/>
</dbReference>
<comment type="caution">
    <text evidence="3">The sequence shown here is derived from an EMBL/GenBank/DDBJ whole genome shotgun (WGS) entry which is preliminary data.</text>
</comment>
<protein>
    <submittedName>
        <fullName evidence="3">Serine/threonine protein phosphatase</fullName>
    </submittedName>
</protein>
<evidence type="ECO:0000313" key="3">
    <source>
        <dbReference type="EMBL" id="TBT96338.1"/>
    </source>
</evidence>
<dbReference type="CDD" id="cd00143">
    <property type="entry name" value="PP2Cc"/>
    <property type="match status" value="1"/>
</dbReference>
<evidence type="ECO:0000313" key="4">
    <source>
        <dbReference type="Proteomes" id="UP000291933"/>
    </source>
</evidence>
<reference evidence="3 4" key="1">
    <citation type="submission" date="2019-01" db="EMBL/GenBank/DDBJ databases">
        <title>Lactibacter flavus gen. nov., sp. nov., a novel bacterium of the family Propionibacteriaceae isolated from raw milk and dairy products.</title>
        <authorList>
            <person name="Huptas C."/>
            <person name="Wenning M."/>
            <person name="Breitenwieser F."/>
            <person name="Doll E."/>
            <person name="Von Neubeck M."/>
            <person name="Busse H.-J."/>
            <person name="Scherer S."/>
        </authorList>
    </citation>
    <scope>NUCLEOTIDE SEQUENCE [LARGE SCALE GENOMIC DNA]</scope>
    <source>
        <strain evidence="3 4">DSM 22130</strain>
    </source>
</reference>
<feature type="compositionally biased region" description="Polar residues" evidence="1">
    <location>
        <begin position="403"/>
        <end position="414"/>
    </location>
</feature>